<evidence type="ECO:0000313" key="1">
    <source>
        <dbReference type="EMBL" id="AQT47964.1"/>
    </source>
</evidence>
<dbReference type="GO" id="GO:0006355">
    <property type="term" value="P:regulation of DNA-templated transcription"/>
    <property type="evidence" value="ECO:0007669"/>
    <property type="project" value="InterPro"/>
</dbReference>
<reference evidence="1 2" key="1">
    <citation type="submission" date="2016-11" db="EMBL/GenBank/DDBJ databases">
        <title>Comparative genomics of Bartonella apis.</title>
        <authorList>
            <person name="Engel P."/>
        </authorList>
    </citation>
    <scope>NUCLEOTIDE SEQUENCE [LARGE SCALE GENOMIC DNA]</scope>
    <source>
        <strain evidence="1 2">BBC0122</strain>
    </source>
</reference>
<dbReference type="RefSeq" id="WP_077993393.1">
    <property type="nucleotide sequence ID" value="NZ_CAXUOT020000003.1"/>
</dbReference>
<dbReference type="InterPro" id="IPR013321">
    <property type="entry name" value="Arc_rbn_hlx_hlx"/>
</dbReference>
<proteinExistence type="predicted"/>
<evidence type="ECO:0000313" key="2">
    <source>
        <dbReference type="Proteomes" id="UP000189632"/>
    </source>
</evidence>
<gene>
    <name evidence="1" type="ORF">BBC0122_018690</name>
</gene>
<dbReference type="EMBL" id="CP015625">
    <property type="protein sequence ID" value="AQT47964.1"/>
    <property type="molecule type" value="Genomic_DNA"/>
</dbReference>
<dbReference type="Gene3D" id="1.10.1220.10">
    <property type="entry name" value="Met repressor-like"/>
    <property type="match status" value="1"/>
</dbReference>
<name>A0A1U9MJ81_9HYPH</name>
<sequence>MNELEEILGGAINEVSTKLQNDITIAPSEKNLKRKAAKLIKGKATPIKMSLEINREFHLQLKLYSIYAGKSMREIIEESVRQYIKKHPLE</sequence>
<organism evidence="1 2">
    <name type="scientific">Bartonella choladocola</name>
    <dbReference type="NCBI Taxonomy" id="2750995"/>
    <lineage>
        <taxon>Bacteria</taxon>
        <taxon>Pseudomonadati</taxon>
        <taxon>Pseudomonadota</taxon>
        <taxon>Alphaproteobacteria</taxon>
        <taxon>Hyphomicrobiales</taxon>
        <taxon>Bartonellaceae</taxon>
        <taxon>Bartonella</taxon>
    </lineage>
</organism>
<dbReference type="AlphaFoldDB" id="A0A1U9MJ81"/>
<dbReference type="SUPFAM" id="SSF47598">
    <property type="entry name" value="Ribbon-helix-helix"/>
    <property type="match status" value="1"/>
</dbReference>
<keyword evidence="2" id="KW-1185">Reference proteome</keyword>
<dbReference type="KEGG" id="bapi:BBC0122_018690"/>
<protein>
    <recommendedName>
        <fullName evidence="3">ParG protein</fullName>
    </recommendedName>
</protein>
<evidence type="ECO:0008006" key="3">
    <source>
        <dbReference type="Google" id="ProtNLM"/>
    </source>
</evidence>
<dbReference type="Proteomes" id="UP000189632">
    <property type="component" value="Chromosome"/>
</dbReference>
<accession>A0A1U9MJ81</accession>
<dbReference type="InterPro" id="IPR010985">
    <property type="entry name" value="Ribbon_hlx_hlx"/>
</dbReference>